<evidence type="ECO:0000256" key="6">
    <source>
        <dbReference type="ARBA" id="ARBA00022989"/>
    </source>
</evidence>
<evidence type="ECO:0000256" key="4">
    <source>
        <dbReference type="ARBA" id="ARBA00022679"/>
    </source>
</evidence>
<dbReference type="GO" id="GO:0000271">
    <property type="term" value="P:polysaccharide biosynthetic process"/>
    <property type="evidence" value="ECO:0007669"/>
    <property type="project" value="UniProtKB-KW"/>
</dbReference>
<keyword evidence="5 10" id="KW-0812">Transmembrane</keyword>
<proteinExistence type="inferred from homology"/>
<comment type="subcellular location">
    <subcellularLocation>
        <location evidence="1">Cell membrane</location>
    </subcellularLocation>
</comment>
<feature type="region of interest" description="Disordered" evidence="9">
    <location>
        <begin position="1"/>
        <end position="107"/>
    </location>
</feature>
<gene>
    <name evidence="12" type="ORF">EXY23_00385</name>
</gene>
<protein>
    <recommendedName>
        <fullName evidence="11">Bacterial sugar transferase domain-containing protein</fullName>
    </recommendedName>
</protein>
<dbReference type="InterPro" id="IPR003362">
    <property type="entry name" value="Bact_transf"/>
</dbReference>
<organism evidence="12 13">
    <name type="scientific">Roseicella aquatilis</name>
    <dbReference type="NCBI Taxonomy" id="2527868"/>
    <lineage>
        <taxon>Bacteria</taxon>
        <taxon>Pseudomonadati</taxon>
        <taxon>Pseudomonadota</taxon>
        <taxon>Alphaproteobacteria</taxon>
        <taxon>Acetobacterales</taxon>
        <taxon>Roseomonadaceae</taxon>
        <taxon>Roseicella</taxon>
    </lineage>
</organism>
<dbReference type="GO" id="GO:0016780">
    <property type="term" value="F:phosphotransferase activity, for other substituted phosphate groups"/>
    <property type="evidence" value="ECO:0007669"/>
    <property type="project" value="TreeGrafter"/>
</dbReference>
<dbReference type="Pfam" id="PF02397">
    <property type="entry name" value="Bac_transf"/>
    <property type="match status" value="1"/>
</dbReference>
<dbReference type="OrthoDB" id="9808602at2"/>
<keyword evidence="13" id="KW-1185">Reference proteome</keyword>
<dbReference type="GO" id="GO:0005886">
    <property type="term" value="C:plasma membrane"/>
    <property type="evidence" value="ECO:0007669"/>
    <property type="project" value="UniProtKB-SubCell"/>
</dbReference>
<feature type="domain" description="Bacterial sugar transferase" evidence="11">
    <location>
        <begin position="227"/>
        <end position="419"/>
    </location>
</feature>
<evidence type="ECO:0000256" key="2">
    <source>
        <dbReference type="ARBA" id="ARBA00006464"/>
    </source>
</evidence>
<sequence length="425" mass="46957">MSSCRNDVPDRNRSAHAANDRPCHGIEHRKESWPRRGGRAEAAGQDGCASPGAPGAGPAARRGGPCRQASRQHVPRQAAGLEPRRRPPIAAEHERAPHAADIGVPRVRDARRRQAKTYCSWELGLKRNQNAGDAWWRSVRSTVHGTWGKKSQTKYERSLSKNSRYRIIKANGRLQCPPDGEAAAAHRNLMGPGMSDATLSSQAPSPRRGFTITASSRDRSSIEATCKRLIDIIGAGSILLAVAPVMLWICWQVRRDGGPALFRHPRVGLGGRLFPCFKFRSMVTDADARLARLLATDPVAAAEWATRRKLPADPRITRIGAFMRRTSLDELPQLLNVLRGEMSLVGPRPVVAEELRLHYGEAAADAYCRTRPGITGLWQVSGRSETTYAERVQLDTRYVRDWSLALDLRILLRTVPAVLQRRGAV</sequence>
<evidence type="ECO:0000256" key="5">
    <source>
        <dbReference type="ARBA" id="ARBA00022692"/>
    </source>
</evidence>
<comment type="caution">
    <text evidence="12">The sequence shown here is derived from an EMBL/GenBank/DDBJ whole genome shotgun (WGS) entry which is preliminary data.</text>
</comment>
<evidence type="ECO:0000256" key="7">
    <source>
        <dbReference type="ARBA" id="ARBA00023136"/>
    </source>
</evidence>
<keyword evidence="4" id="KW-0808">Transferase</keyword>
<evidence type="ECO:0000256" key="10">
    <source>
        <dbReference type="SAM" id="Phobius"/>
    </source>
</evidence>
<evidence type="ECO:0000256" key="3">
    <source>
        <dbReference type="ARBA" id="ARBA00022475"/>
    </source>
</evidence>
<keyword evidence="3" id="KW-1003">Cell membrane</keyword>
<reference evidence="12 13" key="1">
    <citation type="submission" date="2019-03" db="EMBL/GenBank/DDBJ databases">
        <title>Paracraurococcus aquatilis NE82 genome sequence.</title>
        <authorList>
            <person name="Zhao Y."/>
            <person name="Du Z."/>
        </authorList>
    </citation>
    <scope>NUCLEOTIDE SEQUENCE [LARGE SCALE GENOMIC DNA]</scope>
    <source>
        <strain evidence="12 13">NE82</strain>
    </source>
</reference>
<evidence type="ECO:0000256" key="8">
    <source>
        <dbReference type="ARBA" id="ARBA00023169"/>
    </source>
</evidence>
<evidence type="ECO:0000256" key="9">
    <source>
        <dbReference type="SAM" id="MobiDB-lite"/>
    </source>
</evidence>
<comment type="similarity">
    <text evidence="2">Belongs to the bacterial sugar transferase family.</text>
</comment>
<keyword evidence="7 10" id="KW-0472">Membrane</keyword>
<accession>A0A4R4DXS4</accession>
<dbReference type="AlphaFoldDB" id="A0A4R4DXS4"/>
<feature type="compositionally biased region" description="Low complexity" evidence="9">
    <location>
        <begin position="51"/>
        <end position="65"/>
    </location>
</feature>
<feature type="transmembrane region" description="Helical" evidence="10">
    <location>
        <begin position="229"/>
        <end position="251"/>
    </location>
</feature>
<evidence type="ECO:0000313" key="13">
    <source>
        <dbReference type="Proteomes" id="UP000295023"/>
    </source>
</evidence>
<evidence type="ECO:0000313" key="12">
    <source>
        <dbReference type="EMBL" id="TCZ66609.1"/>
    </source>
</evidence>
<evidence type="ECO:0000259" key="11">
    <source>
        <dbReference type="Pfam" id="PF02397"/>
    </source>
</evidence>
<keyword evidence="6 10" id="KW-1133">Transmembrane helix</keyword>
<keyword evidence="8" id="KW-0270">Exopolysaccharide synthesis</keyword>
<dbReference type="PANTHER" id="PTHR30576">
    <property type="entry name" value="COLANIC BIOSYNTHESIS UDP-GLUCOSE LIPID CARRIER TRANSFERASE"/>
    <property type="match status" value="1"/>
</dbReference>
<name>A0A4R4DXS4_9PROT</name>
<dbReference type="EMBL" id="SKBM01000001">
    <property type="protein sequence ID" value="TCZ66609.1"/>
    <property type="molecule type" value="Genomic_DNA"/>
</dbReference>
<evidence type="ECO:0000256" key="1">
    <source>
        <dbReference type="ARBA" id="ARBA00004236"/>
    </source>
</evidence>
<dbReference type="Proteomes" id="UP000295023">
    <property type="component" value="Unassembled WGS sequence"/>
</dbReference>
<feature type="compositionally biased region" description="Basic and acidic residues" evidence="9">
    <location>
        <begin position="7"/>
        <end position="34"/>
    </location>
</feature>
<dbReference type="PANTHER" id="PTHR30576:SF4">
    <property type="entry name" value="UNDECAPRENYL-PHOSPHATE GALACTOSE PHOSPHOTRANSFERASE"/>
    <property type="match status" value="1"/>
</dbReference>